<protein>
    <submittedName>
        <fullName evidence="1">Uncharacterized protein</fullName>
    </submittedName>
</protein>
<proteinExistence type="predicted"/>
<dbReference type="AlphaFoldDB" id="A0A165QMP4"/>
<accession>A0A165QMP4</accession>
<dbReference type="Proteomes" id="UP000076727">
    <property type="component" value="Unassembled WGS sequence"/>
</dbReference>
<sequence length="144" mass="15984">MAFRSASQNNMHILVPDGELESTYETLLEAGYRDFPPEHIPLINSLDPNIYWEELDCPAYRVATASDVHYGSVLVQNHSAADGISGEEDPSPFNQCAGLSIPLLLILAQSFLRTHFRLVASKPKSRTRSMPGVWCAYVKLATHP</sequence>
<gene>
    <name evidence="1" type="ORF">DAEQUDRAFT_726322</name>
</gene>
<dbReference type="OrthoDB" id="2776971at2759"/>
<reference evidence="1 2" key="1">
    <citation type="journal article" date="2016" name="Mol. Biol. Evol.">
        <title>Comparative Genomics of Early-Diverging Mushroom-Forming Fungi Provides Insights into the Origins of Lignocellulose Decay Capabilities.</title>
        <authorList>
            <person name="Nagy L.G."/>
            <person name="Riley R."/>
            <person name="Tritt A."/>
            <person name="Adam C."/>
            <person name="Daum C."/>
            <person name="Floudas D."/>
            <person name="Sun H."/>
            <person name="Yadav J.S."/>
            <person name="Pangilinan J."/>
            <person name="Larsson K.H."/>
            <person name="Matsuura K."/>
            <person name="Barry K."/>
            <person name="Labutti K."/>
            <person name="Kuo R."/>
            <person name="Ohm R.A."/>
            <person name="Bhattacharya S.S."/>
            <person name="Shirouzu T."/>
            <person name="Yoshinaga Y."/>
            <person name="Martin F.M."/>
            <person name="Grigoriev I.V."/>
            <person name="Hibbett D.S."/>
        </authorList>
    </citation>
    <scope>NUCLEOTIDE SEQUENCE [LARGE SCALE GENOMIC DNA]</scope>
    <source>
        <strain evidence="1 2">L-15889</strain>
    </source>
</reference>
<evidence type="ECO:0000313" key="1">
    <source>
        <dbReference type="EMBL" id="KZT69681.1"/>
    </source>
</evidence>
<name>A0A165QMP4_9APHY</name>
<dbReference type="EMBL" id="KV429056">
    <property type="protein sequence ID" value="KZT69681.1"/>
    <property type="molecule type" value="Genomic_DNA"/>
</dbReference>
<keyword evidence="2" id="KW-1185">Reference proteome</keyword>
<organism evidence="1 2">
    <name type="scientific">Daedalea quercina L-15889</name>
    <dbReference type="NCBI Taxonomy" id="1314783"/>
    <lineage>
        <taxon>Eukaryota</taxon>
        <taxon>Fungi</taxon>
        <taxon>Dikarya</taxon>
        <taxon>Basidiomycota</taxon>
        <taxon>Agaricomycotina</taxon>
        <taxon>Agaricomycetes</taxon>
        <taxon>Polyporales</taxon>
        <taxon>Fomitopsis</taxon>
    </lineage>
</organism>
<evidence type="ECO:0000313" key="2">
    <source>
        <dbReference type="Proteomes" id="UP000076727"/>
    </source>
</evidence>